<gene>
    <name evidence="3" type="ORF">EB1_09200</name>
</gene>
<dbReference type="OrthoDB" id="933310at2"/>
<keyword evidence="4" id="KW-1185">Reference proteome</keyword>
<protein>
    <recommendedName>
        <fullName evidence="2">C1q domain-containing protein</fullName>
    </recommendedName>
</protein>
<feature type="chain" id="PRO_5022021450" description="C1q domain-containing protein" evidence="1">
    <location>
        <begin position="21"/>
        <end position="296"/>
    </location>
</feature>
<evidence type="ECO:0000313" key="3">
    <source>
        <dbReference type="EMBL" id="GEM51130.1"/>
    </source>
</evidence>
<evidence type="ECO:0000256" key="1">
    <source>
        <dbReference type="SAM" id="SignalP"/>
    </source>
</evidence>
<dbReference type="AlphaFoldDB" id="A0A511NE88"/>
<feature type="signal peptide" evidence="1">
    <location>
        <begin position="1"/>
        <end position="20"/>
    </location>
</feature>
<keyword evidence="1" id="KW-0732">Signal</keyword>
<comment type="caution">
    <text evidence="3">The sequence shown here is derived from an EMBL/GenBank/DDBJ whole genome shotgun (WGS) entry which is preliminary data.</text>
</comment>
<feature type="domain" description="C1q" evidence="2">
    <location>
        <begin position="146"/>
        <end position="183"/>
    </location>
</feature>
<dbReference type="RefSeq" id="WP_019975147.1">
    <property type="nucleotide sequence ID" value="NZ_BJXC01000004.1"/>
</dbReference>
<evidence type="ECO:0000259" key="2">
    <source>
        <dbReference type="Pfam" id="PF00386"/>
    </source>
</evidence>
<dbReference type="EMBL" id="BJXC01000004">
    <property type="protein sequence ID" value="GEM51130.1"/>
    <property type="molecule type" value="Genomic_DNA"/>
</dbReference>
<dbReference type="Proteomes" id="UP000321245">
    <property type="component" value="Unassembled WGS sequence"/>
</dbReference>
<dbReference type="InterPro" id="IPR008983">
    <property type="entry name" value="Tumour_necrosis_fac-like_dom"/>
</dbReference>
<evidence type="ECO:0000313" key="4">
    <source>
        <dbReference type="Proteomes" id="UP000321245"/>
    </source>
</evidence>
<proteinExistence type="predicted"/>
<accession>A0A511NE88</accession>
<reference evidence="3 4" key="1">
    <citation type="submission" date="2019-07" db="EMBL/GenBank/DDBJ databases">
        <title>Whole genome shotgun sequence of Empedobacter brevis NBRC 14943.</title>
        <authorList>
            <person name="Hosoyama A."/>
            <person name="Uohara A."/>
            <person name="Ohji S."/>
            <person name="Ichikawa N."/>
        </authorList>
    </citation>
    <scope>NUCLEOTIDE SEQUENCE [LARGE SCALE GENOMIC DNA]</scope>
    <source>
        <strain evidence="3 4">NBRC 14943</strain>
    </source>
</reference>
<dbReference type="InterPro" id="IPR001073">
    <property type="entry name" value="C1q_dom"/>
</dbReference>
<sequence>MKKYYFLFLLTILISYPLKAQVGINTKDPDKSAILDVVDNDKGILIPRVSLRGVTDTSTISNPASSLLVFNLTNGNNNTPTDVTDDVKADNLYYFYNNRWNEIISQKNLDDELDKMNLNKVVALVNMKPSGNDNSFASSDLGNNIRKFLFDNEVSDGQDAYNPTTGEFTAPYTGFYVFHINLLLKPWRSSNDNTTRILKLGLAKPFMNTLPSSGLSDEIFYTSKSYIDSALGSNFITSLNIKCIVYMTKGNKTVALIKNITPGSTQNSYQYNMNVEVNSYYRDLGNTMSIIYLGVR</sequence>
<dbReference type="STRING" id="1218108.GCA_000382425_01654"/>
<name>A0A511NE88_9FLAO</name>
<organism evidence="3 4">
    <name type="scientific">Empedobacter brevis NBRC 14943 = ATCC 43319</name>
    <dbReference type="NCBI Taxonomy" id="1218108"/>
    <lineage>
        <taxon>Bacteria</taxon>
        <taxon>Pseudomonadati</taxon>
        <taxon>Bacteroidota</taxon>
        <taxon>Flavobacteriia</taxon>
        <taxon>Flavobacteriales</taxon>
        <taxon>Weeksellaceae</taxon>
        <taxon>Empedobacter</taxon>
    </lineage>
</organism>
<dbReference type="Gene3D" id="2.60.120.40">
    <property type="match status" value="1"/>
</dbReference>
<dbReference type="GeneID" id="84649836"/>
<dbReference type="SUPFAM" id="SSF49842">
    <property type="entry name" value="TNF-like"/>
    <property type="match status" value="1"/>
</dbReference>
<dbReference type="Pfam" id="PF00386">
    <property type="entry name" value="C1q"/>
    <property type="match status" value="1"/>
</dbReference>